<evidence type="ECO:0000256" key="1">
    <source>
        <dbReference type="SAM" id="Phobius"/>
    </source>
</evidence>
<dbReference type="AlphaFoldDB" id="A0A9W8EG70"/>
<dbReference type="Proteomes" id="UP001151582">
    <property type="component" value="Unassembled WGS sequence"/>
</dbReference>
<comment type="caution">
    <text evidence="2">The sequence shown here is derived from an EMBL/GenBank/DDBJ whole genome shotgun (WGS) entry which is preliminary data.</text>
</comment>
<keyword evidence="1" id="KW-0472">Membrane</keyword>
<evidence type="ECO:0000313" key="2">
    <source>
        <dbReference type="EMBL" id="KAJ1985215.1"/>
    </source>
</evidence>
<dbReference type="OrthoDB" id="40823at2759"/>
<keyword evidence="1" id="KW-0812">Transmembrane</keyword>
<evidence type="ECO:0000313" key="3">
    <source>
        <dbReference type="Proteomes" id="UP001151582"/>
    </source>
</evidence>
<dbReference type="EMBL" id="JANBQB010000003">
    <property type="protein sequence ID" value="KAJ1985215.1"/>
    <property type="molecule type" value="Genomic_DNA"/>
</dbReference>
<gene>
    <name evidence="2" type="ORF">H4R34_000174</name>
</gene>
<organism evidence="2 3">
    <name type="scientific">Dimargaris verticillata</name>
    <dbReference type="NCBI Taxonomy" id="2761393"/>
    <lineage>
        <taxon>Eukaryota</taxon>
        <taxon>Fungi</taxon>
        <taxon>Fungi incertae sedis</taxon>
        <taxon>Zoopagomycota</taxon>
        <taxon>Kickxellomycotina</taxon>
        <taxon>Dimargaritomycetes</taxon>
        <taxon>Dimargaritales</taxon>
        <taxon>Dimargaritaceae</taxon>
        <taxon>Dimargaris</taxon>
    </lineage>
</organism>
<evidence type="ECO:0008006" key="4">
    <source>
        <dbReference type="Google" id="ProtNLM"/>
    </source>
</evidence>
<protein>
    <recommendedName>
        <fullName evidence="4">Peptidase M50B-like-domain-containing protein</fullName>
    </recommendedName>
</protein>
<sequence>MSMRSPPQTFAEAITPTHDQRILLYVMAGYIAGILILWNLPYVKVILYPFKLFTVALHEFCHAAVGCCTGAKIESITVNPDEGGLTKMLLYASRSLWDIVEDLVVRKVNSSDATRFAQMTGCPSQLCGLIWFLVSLAFLTAGVLGGLAVFKDEFDEEPLIPGSTIS</sequence>
<name>A0A9W8EG70_9FUNG</name>
<dbReference type="InterPro" id="IPR049500">
    <property type="entry name" value="Peptidase_M50B-like"/>
</dbReference>
<keyword evidence="3" id="KW-1185">Reference proteome</keyword>
<dbReference type="PANTHER" id="PTHR33979">
    <property type="entry name" value="OS02G0221600 PROTEIN"/>
    <property type="match status" value="1"/>
</dbReference>
<reference evidence="2" key="1">
    <citation type="submission" date="2022-07" db="EMBL/GenBank/DDBJ databases">
        <title>Phylogenomic reconstructions and comparative analyses of Kickxellomycotina fungi.</title>
        <authorList>
            <person name="Reynolds N.K."/>
            <person name="Stajich J.E."/>
            <person name="Barry K."/>
            <person name="Grigoriev I.V."/>
            <person name="Crous P."/>
            <person name="Smith M.E."/>
        </authorList>
    </citation>
    <scope>NUCLEOTIDE SEQUENCE</scope>
    <source>
        <strain evidence="2">RSA 567</strain>
    </source>
</reference>
<dbReference type="PANTHER" id="PTHR33979:SF2">
    <property type="entry name" value="PEPTIDASE M50B-LIKE-DOMAIN-CONTAINING PROTEIN"/>
    <property type="match status" value="1"/>
</dbReference>
<proteinExistence type="predicted"/>
<accession>A0A9W8EG70</accession>
<keyword evidence="1" id="KW-1133">Transmembrane helix</keyword>
<feature type="transmembrane region" description="Helical" evidence="1">
    <location>
        <begin position="21"/>
        <end position="40"/>
    </location>
</feature>
<dbReference type="Pfam" id="PF13398">
    <property type="entry name" value="Peptidase_M50B"/>
    <property type="match status" value="2"/>
</dbReference>
<feature type="transmembrane region" description="Helical" evidence="1">
    <location>
        <begin position="129"/>
        <end position="150"/>
    </location>
</feature>